<dbReference type="PANTHER" id="PTHR33164">
    <property type="entry name" value="TRANSCRIPTIONAL REGULATOR, MARR FAMILY"/>
    <property type="match status" value="1"/>
</dbReference>
<proteinExistence type="predicted"/>
<dbReference type="Gene3D" id="1.10.10.10">
    <property type="entry name" value="Winged helix-like DNA-binding domain superfamily/Winged helix DNA-binding domain"/>
    <property type="match status" value="1"/>
</dbReference>
<accession>A0A838L1Q0</accession>
<comment type="caution">
    <text evidence="2">The sequence shown here is derived from an EMBL/GenBank/DDBJ whole genome shotgun (WGS) entry which is preliminary data.</text>
</comment>
<evidence type="ECO:0000313" key="3">
    <source>
        <dbReference type="Proteomes" id="UP000570166"/>
    </source>
</evidence>
<dbReference type="InterPro" id="IPR036390">
    <property type="entry name" value="WH_DNA-bd_sf"/>
</dbReference>
<dbReference type="RefSeq" id="WP_160365172.1">
    <property type="nucleotide sequence ID" value="NZ_JACEIB010000001.1"/>
</dbReference>
<evidence type="ECO:0000259" key="1">
    <source>
        <dbReference type="PROSITE" id="PS50995"/>
    </source>
</evidence>
<dbReference type="AlphaFoldDB" id="A0A838L1Q0"/>
<sequence length="160" mass="17880">MAVLKIEDCATNRAPGRLLRRIDRLMAAFVESRFESLDISFMQWIALKVIRDGVATTAGELARELSITTGATTRLIDVLETRGLVERDRGKADRRVVHLAITAKGIEEVFTLQQHVIEAWNEVLAEFDQDEVDSTVEHLVRLLEAAERVVGAAAIREIAE</sequence>
<gene>
    <name evidence="2" type="ORF">HZF05_03285</name>
</gene>
<dbReference type="PRINTS" id="PR00598">
    <property type="entry name" value="HTHMARR"/>
</dbReference>
<name>A0A838L1Q0_9SPHN</name>
<evidence type="ECO:0000313" key="2">
    <source>
        <dbReference type="EMBL" id="MBA2933114.1"/>
    </source>
</evidence>
<organism evidence="2 3">
    <name type="scientific">Sphingomonas chungangi</name>
    <dbReference type="NCBI Taxonomy" id="2683589"/>
    <lineage>
        <taxon>Bacteria</taxon>
        <taxon>Pseudomonadati</taxon>
        <taxon>Pseudomonadota</taxon>
        <taxon>Alphaproteobacteria</taxon>
        <taxon>Sphingomonadales</taxon>
        <taxon>Sphingomonadaceae</taxon>
        <taxon>Sphingomonas</taxon>
    </lineage>
</organism>
<dbReference type="EMBL" id="JACEIB010000001">
    <property type="protein sequence ID" value="MBA2933114.1"/>
    <property type="molecule type" value="Genomic_DNA"/>
</dbReference>
<dbReference type="InterPro" id="IPR039422">
    <property type="entry name" value="MarR/SlyA-like"/>
</dbReference>
<dbReference type="SUPFAM" id="SSF46785">
    <property type="entry name" value="Winged helix' DNA-binding domain"/>
    <property type="match status" value="1"/>
</dbReference>
<dbReference type="Proteomes" id="UP000570166">
    <property type="component" value="Unassembled WGS sequence"/>
</dbReference>
<keyword evidence="3" id="KW-1185">Reference proteome</keyword>
<dbReference type="GO" id="GO:0006950">
    <property type="term" value="P:response to stress"/>
    <property type="evidence" value="ECO:0007669"/>
    <property type="project" value="TreeGrafter"/>
</dbReference>
<dbReference type="InterPro" id="IPR000835">
    <property type="entry name" value="HTH_MarR-typ"/>
</dbReference>
<dbReference type="SMART" id="SM00347">
    <property type="entry name" value="HTH_MARR"/>
    <property type="match status" value="1"/>
</dbReference>
<protein>
    <submittedName>
        <fullName evidence="2">MarR family transcriptional regulator</fullName>
    </submittedName>
</protein>
<reference evidence="2 3" key="1">
    <citation type="submission" date="2020-07" db="EMBL/GenBank/DDBJ databases">
        <authorList>
            <person name="Sun Q."/>
        </authorList>
    </citation>
    <scope>NUCLEOTIDE SEQUENCE [LARGE SCALE GENOMIC DNA]</scope>
    <source>
        <strain evidence="2 3">CGMCC 1.13654</strain>
    </source>
</reference>
<dbReference type="InterPro" id="IPR036388">
    <property type="entry name" value="WH-like_DNA-bd_sf"/>
</dbReference>
<feature type="domain" description="HTH marR-type" evidence="1">
    <location>
        <begin position="12"/>
        <end position="144"/>
    </location>
</feature>
<dbReference type="PROSITE" id="PS50995">
    <property type="entry name" value="HTH_MARR_2"/>
    <property type="match status" value="1"/>
</dbReference>
<dbReference type="PANTHER" id="PTHR33164:SF43">
    <property type="entry name" value="HTH-TYPE TRANSCRIPTIONAL REPRESSOR YETL"/>
    <property type="match status" value="1"/>
</dbReference>
<dbReference type="Pfam" id="PF12802">
    <property type="entry name" value="MarR_2"/>
    <property type="match status" value="1"/>
</dbReference>
<dbReference type="GO" id="GO:0003700">
    <property type="term" value="F:DNA-binding transcription factor activity"/>
    <property type="evidence" value="ECO:0007669"/>
    <property type="project" value="InterPro"/>
</dbReference>